<keyword evidence="7" id="KW-1185">Reference proteome</keyword>
<keyword evidence="2 3" id="KW-0408">Iron</keyword>
<gene>
    <name evidence="6" type="ORF">PFX98_10580</name>
</gene>
<name>A0AA95NIS5_9BURK</name>
<dbReference type="GO" id="GO:0020037">
    <property type="term" value="F:heme binding"/>
    <property type="evidence" value="ECO:0007669"/>
    <property type="project" value="InterPro"/>
</dbReference>
<evidence type="ECO:0000259" key="5">
    <source>
        <dbReference type="PROSITE" id="PS51007"/>
    </source>
</evidence>
<dbReference type="Pfam" id="PF22113">
    <property type="entry name" value="Mtrc-MtrF_II-IV_dom"/>
    <property type="match status" value="2"/>
</dbReference>
<keyword evidence="1 3" id="KW-0479">Metal-binding</keyword>
<proteinExistence type="predicted"/>
<dbReference type="RefSeq" id="WP_285235163.1">
    <property type="nucleotide sequence ID" value="NZ_CP116346.1"/>
</dbReference>
<dbReference type="InterPro" id="IPR020014">
    <property type="entry name" value="Decahaem_cyt-c_OmcA/MtrC"/>
</dbReference>
<dbReference type="PROSITE" id="PS51257">
    <property type="entry name" value="PROKAR_LIPOPROTEIN"/>
    <property type="match status" value="1"/>
</dbReference>
<dbReference type="Pfam" id="PF22112">
    <property type="entry name" value="OmcA-like_N"/>
    <property type="match status" value="1"/>
</dbReference>
<protein>
    <submittedName>
        <fullName evidence="6">OmcA/MtrC family decaheme c-type cytochrome</fullName>
    </submittedName>
</protein>
<dbReference type="KEGG" id="pais:PFX98_10580"/>
<evidence type="ECO:0000256" key="2">
    <source>
        <dbReference type="ARBA" id="ARBA00023004"/>
    </source>
</evidence>
<dbReference type="AlphaFoldDB" id="A0AA95NIS5"/>
<keyword evidence="4" id="KW-0732">Signal</keyword>
<feature type="signal peptide" evidence="4">
    <location>
        <begin position="1"/>
        <end position="19"/>
    </location>
</feature>
<dbReference type="InterPro" id="IPR009056">
    <property type="entry name" value="Cyt_c-like_dom"/>
</dbReference>
<dbReference type="Proteomes" id="UP001177769">
    <property type="component" value="Chromosome"/>
</dbReference>
<sequence>MKQQLTRWGMAVMTAIALAACGGGGSDPAPAPTPTPTPTPAPTVKELLSKAAAVASNDTATNTSAPFLTVQDAGVAAVTIASPPKVNFAIYSDGQLKTGLAITNVSFAIAKLVPGSNGEPDQWVNYIYRKETAAANVGPNNKPVLATAMQATTDGKQTDAALLAAQLVASPDGYYTYTFKTDIKDPAQTNGVAFDATKTHRVAIQLSYQNAAGETVRVNPYFDFTIDANGKSVPVTDPSKTRKMTDVASCNGCHEKLALHGGGRVDTQYCVMCHNPGTVDANSGNNLNLATMAHKIHAGKLLKAKLDAGKGGEDYTIWGYQNTKVGFAEVGFPQDLRNCTVCHSGANASTPQGDNWKDKPSKEACLTCHANGTGSDWETSHKVYAGTLVKAGAAAKDLSNAQCVECHKAGTNIGSDRVHWNQNEENGAKYKMNIESTSYDAATRKVTVKYFLSDPTNNNAAYNLVTSECTGTGASLACANTTKFGNLRFYLGYQNQIGQPAGVTEFSANNTGGSAANVYAYKGTNDGSNHYTVDIVVPPDTATSVAFGTARVVSIGQIKEPKLQVKWATDPRPEVTPKVLVNTVVKNTFKELALSGTLQPRRVIVASEKCNVCHGALGTTSGSNTLAEAFHGGARDTVEACVVCHDANKVSSTVMTNGLVLNESYQFKRMIHGIHGNSKRTYPFTHGNTVVGVFNKDGSSATGGAPLAANVENYAAEVAWPGVGVNCNVCHVNNSYKQDLSPLASVVKKDTGVTDPGLWRVITPKAASCTACHDSSKAIAHVTSFGGAAFGDKTQAQFLAGARETCDDCHASGGFKGVDIVHGQK</sequence>
<evidence type="ECO:0000256" key="1">
    <source>
        <dbReference type="ARBA" id="ARBA00022723"/>
    </source>
</evidence>
<dbReference type="GO" id="GO:0009055">
    <property type="term" value="F:electron transfer activity"/>
    <property type="evidence" value="ECO:0007669"/>
    <property type="project" value="InterPro"/>
</dbReference>
<evidence type="ECO:0000313" key="7">
    <source>
        <dbReference type="Proteomes" id="UP001177769"/>
    </source>
</evidence>
<dbReference type="GO" id="GO:0046872">
    <property type="term" value="F:metal ion binding"/>
    <property type="evidence" value="ECO:0007669"/>
    <property type="project" value="UniProtKB-KW"/>
</dbReference>
<dbReference type="Gene3D" id="1.10.720.180">
    <property type="match status" value="1"/>
</dbReference>
<evidence type="ECO:0000313" key="6">
    <source>
        <dbReference type="EMBL" id="WIT14042.1"/>
    </source>
</evidence>
<organism evidence="6 7">
    <name type="scientific">Paucibacter sediminis</name>
    <dbReference type="NCBI Taxonomy" id="3019553"/>
    <lineage>
        <taxon>Bacteria</taxon>
        <taxon>Pseudomonadati</taxon>
        <taxon>Pseudomonadota</taxon>
        <taxon>Betaproteobacteria</taxon>
        <taxon>Burkholderiales</taxon>
        <taxon>Sphaerotilaceae</taxon>
        <taxon>Roseateles</taxon>
    </lineage>
</organism>
<feature type="domain" description="Cytochrome c" evidence="5">
    <location>
        <begin position="387"/>
        <end position="526"/>
    </location>
</feature>
<dbReference type="NCBIfam" id="TIGR03507">
    <property type="entry name" value="decahem_SO1788"/>
    <property type="match status" value="1"/>
</dbReference>
<dbReference type="PROSITE" id="PS51007">
    <property type="entry name" value="CYTC"/>
    <property type="match status" value="1"/>
</dbReference>
<evidence type="ECO:0000256" key="4">
    <source>
        <dbReference type="SAM" id="SignalP"/>
    </source>
</evidence>
<dbReference type="InterPro" id="IPR036280">
    <property type="entry name" value="Multihaem_cyt_sf"/>
</dbReference>
<dbReference type="InterPro" id="IPR054337">
    <property type="entry name" value="Mtrc-MtrF-like_dom_II/IV"/>
</dbReference>
<keyword evidence="3" id="KW-0349">Heme</keyword>
<feature type="chain" id="PRO_5041674741" evidence="4">
    <location>
        <begin position="20"/>
        <end position="825"/>
    </location>
</feature>
<accession>A0AA95NIS5</accession>
<dbReference type="EMBL" id="CP116346">
    <property type="protein sequence ID" value="WIT14042.1"/>
    <property type="molecule type" value="Genomic_DNA"/>
</dbReference>
<dbReference type="SUPFAM" id="SSF48695">
    <property type="entry name" value="Multiheme cytochromes"/>
    <property type="match status" value="1"/>
</dbReference>
<dbReference type="InterPro" id="IPR054336">
    <property type="entry name" value="OmcA-like_N"/>
</dbReference>
<reference evidence="6" key="1">
    <citation type="submission" date="2023-01" db="EMBL/GenBank/DDBJ databases">
        <title>Whole genome sequence of Paucibacter sp. S2-9 isolated from pond sediment.</title>
        <authorList>
            <person name="Jung J.Y."/>
        </authorList>
    </citation>
    <scope>NUCLEOTIDE SEQUENCE</scope>
    <source>
        <strain evidence="6">S2-9</strain>
    </source>
</reference>
<evidence type="ECO:0000256" key="3">
    <source>
        <dbReference type="PROSITE-ProRule" id="PRU00433"/>
    </source>
</evidence>